<keyword evidence="1" id="KW-0732">Signal</keyword>
<dbReference type="EMBL" id="FNOY01000011">
    <property type="protein sequence ID" value="SDX87582.1"/>
    <property type="molecule type" value="Genomic_DNA"/>
</dbReference>
<dbReference type="AlphaFoldDB" id="A0A1H3F9D7"/>
<dbReference type="CDD" id="cd13400">
    <property type="entry name" value="LT_IagB-like"/>
    <property type="match status" value="1"/>
</dbReference>
<dbReference type="InterPro" id="IPR008258">
    <property type="entry name" value="Transglycosylase_SLT_dom_1"/>
</dbReference>
<evidence type="ECO:0000313" key="3">
    <source>
        <dbReference type="EMBL" id="SDX87582.1"/>
    </source>
</evidence>
<dbReference type="STRING" id="44576.SAMN05421881_101121"/>
<dbReference type="InterPro" id="IPR023346">
    <property type="entry name" value="Lysozyme-like_dom_sf"/>
</dbReference>
<evidence type="ECO:0000256" key="1">
    <source>
        <dbReference type="SAM" id="SignalP"/>
    </source>
</evidence>
<reference evidence="3 4" key="1">
    <citation type="submission" date="2016-10" db="EMBL/GenBank/DDBJ databases">
        <authorList>
            <person name="de Groot N.N."/>
        </authorList>
    </citation>
    <scope>NUCLEOTIDE SEQUENCE [LARGE SCALE GENOMIC DNA]</scope>
    <source>
        <strain evidence="3 4">Nm1</strain>
    </source>
</reference>
<gene>
    <name evidence="3" type="ORF">SAMN05421881_101121</name>
</gene>
<organism evidence="3 4">
    <name type="scientific">Nitrosomonas halophila</name>
    <dbReference type="NCBI Taxonomy" id="44576"/>
    <lineage>
        <taxon>Bacteria</taxon>
        <taxon>Pseudomonadati</taxon>
        <taxon>Pseudomonadota</taxon>
        <taxon>Betaproteobacteria</taxon>
        <taxon>Nitrosomonadales</taxon>
        <taxon>Nitrosomonadaceae</taxon>
        <taxon>Nitrosomonas</taxon>
    </lineage>
</organism>
<dbReference type="Pfam" id="PF01464">
    <property type="entry name" value="SLT"/>
    <property type="match status" value="1"/>
</dbReference>
<dbReference type="Proteomes" id="UP000198640">
    <property type="component" value="Unassembled WGS sequence"/>
</dbReference>
<dbReference type="SUPFAM" id="SSF53955">
    <property type="entry name" value="Lysozyme-like"/>
    <property type="match status" value="1"/>
</dbReference>
<evidence type="ECO:0000313" key="4">
    <source>
        <dbReference type="Proteomes" id="UP000198640"/>
    </source>
</evidence>
<feature type="signal peptide" evidence="1">
    <location>
        <begin position="1"/>
        <end position="26"/>
    </location>
</feature>
<proteinExistence type="predicted"/>
<sequence length="148" mass="16808">MRFVCTILVMKPYLISILLFPLCAQAACFQEASQRYRIHPDLLKAISMVESNGNHRAVNRNRNGSRDIGHMQINSSWLGKLGPYGIDEQALFDPCINTFVGAWVLANNFHALGYNWNAIGAYNAKSPDKRIRYARKVQAALDRIGRRR</sequence>
<protein>
    <submittedName>
        <fullName evidence="3">Transglycosylase SLT domain-containing protein</fullName>
    </submittedName>
</protein>
<feature type="chain" id="PRO_5011496229" evidence="1">
    <location>
        <begin position="27"/>
        <end position="148"/>
    </location>
</feature>
<name>A0A1H3F9D7_9PROT</name>
<feature type="domain" description="Transglycosylase SLT" evidence="2">
    <location>
        <begin position="28"/>
        <end position="124"/>
    </location>
</feature>
<accession>A0A1H3F9D7</accession>
<keyword evidence="4" id="KW-1185">Reference proteome</keyword>
<dbReference type="Gene3D" id="1.10.530.10">
    <property type="match status" value="1"/>
</dbReference>
<evidence type="ECO:0000259" key="2">
    <source>
        <dbReference type="Pfam" id="PF01464"/>
    </source>
</evidence>